<dbReference type="OrthoDB" id="294378at2759"/>
<dbReference type="InterPro" id="IPR029035">
    <property type="entry name" value="DHS-like_NAD/FAD-binding_dom"/>
</dbReference>
<dbReference type="InterPro" id="IPR002773">
    <property type="entry name" value="Deoxyhypusine_synthase"/>
</dbReference>
<dbReference type="SUPFAM" id="SSF52467">
    <property type="entry name" value="DHS-like NAD/FAD-binding domain"/>
    <property type="match status" value="1"/>
</dbReference>
<accession>A0A0M3JUB8</accession>
<proteinExistence type="inferred from homology"/>
<dbReference type="AlphaFoldDB" id="A0A0M3JUB8"/>
<evidence type="ECO:0000313" key="5">
    <source>
        <dbReference type="WBParaSite" id="ASIM_0001176301-mRNA-1"/>
    </source>
</evidence>
<organism evidence="5">
    <name type="scientific">Anisakis simplex</name>
    <name type="common">Herring worm</name>
    <dbReference type="NCBI Taxonomy" id="6269"/>
    <lineage>
        <taxon>Eukaryota</taxon>
        <taxon>Metazoa</taxon>
        <taxon>Ecdysozoa</taxon>
        <taxon>Nematoda</taxon>
        <taxon>Chromadorea</taxon>
        <taxon>Rhabditida</taxon>
        <taxon>Spirurina</taxon>
        <taxon>Ascaridomorpha</taxon>
        <taxon>Ascaridoidea</taxon>
        <taxon>Anisakidae</taxon>
        <taxon>Anisakis</taxon>
        <taxon>Anisakis simplex complex</taxon>
    </lineage>
</organism>
<dbReference type="EMBL" id="UYRR01031051">
    <property type="protein sequence ID" value="VDK44627.1"/>
    <property type="molecule type" value="Genomic_DNA"/>
</dbReference>
<keyword evidence="4" id="KW-1185">Reference proteome</keyword>
<comment type="similarity">
    <text evidence="1">Belongs to the deoxyhypusine synthase family.</text>
</comment>
<gene>
    <name evidence="3" type="ORF">ASIM_LOCUS11229</name>
</gene>
<dbReference type="PANTHER" id="PTHR11703">
    <property type="entry name" value="DEOXYHYPUSINE SYNTHASE"/>
    <property type="match status" value="1"/>
</dbReference>
<dbReference type="Pfam" id="PF01916">
    <property type="entry name" value="DS"/>
    <property type="match status" value="1"/>
</dbReference>
<evidence type="ECO:0000313" key="3">
    <source>
        <dbReference type="EMBL" id="VDK44627.1"/>
    </source>
</evidence>
<name>A0A0M3JUB8_ANISI</name>
<evidence type="ECO:0000313" key="4">
    <source>
        <dbReference type="Proteomes" id="UP000267096"/>
    </source>
</evidence>
<keyword evidence="2" id="KW-0520">NAD</keyword>
<protein>
    <submittedName>
        <fullName evidence="5">Putative deoxyhypusine synthase (inferred by orthology to a S. mansoni protein)</fullName>
    </submittedName>
</protein>
<dbReference type="Gene3D" id="3.40.910.10">
    <property type="entry name" value="Deoxyhypusine synthase"/>
    <property type="match status" value="1"/>
</dbReference>
<evidence type="ECO:0000256" key="1">
    <source>
        <dbReference type="ARBA" id="ARBA00009892"/>
    </source>
</evidence>
<dbReference type="GO" id="GO:0005737">
    <property type="term" value="C:cytoplasm"/>
    <property type="evidence" value="ECO:0007669"/>
    <property type="project" value="TreeGrafter"/>
</dbReference>
<dbReference type="WBParaSite" id="ASIM_0001176301-mRNA-1">
    <property type="protein sequence ID" value="ASIM_0001176301-mRNA-1"/>
    <property type="gene ID" value="ASIM_0001176301"/>
</dbReference>
<sequence>MGDETFPDPVVKKKPACTLFLTYTSNMANSALREEFDGNDSGARPDMAVTWGKIRGDAKSVEVFSEASLVFSLIAAKAFAGHVTETTEITVAVNSIENCLTEPG</sequence>
<evidence type="ECO:0000256" key="2">
    <source>
        <dbReference type="ARBA" id="ARBA00023027"/>
    </source>
</evidence>
<reference evidence="3 4" key="2">
    <citation type="submission" date="2018-11" db="EMBL/GenBank/DDBJ databases">
        <authorList>
            <consortium name="Pathogen Informatics"/>
        </authorList>
    </citation>
    <scope>NUCLEOTIDE SEQUENCE [LARGE SCALE GENOMIC DNA]</scope>
</reference>
<reference evidence="5" key="1">
    <citation type="submission" date="2017-02" db="UniProtKB">
        <authorList>
            <consortium name="WormBaseParasite"/>
        </authorList>
    </citation>
    <scope>IDENTIFICATION</scope>
</reference>
<dbReference type="InterPro" id="IPR036982">
    <property type="entry name" value="Deoxyhypusine_synthase_sf"/>
</dbReference>
<dbReference type="GO" id="GO:0034038">
    <property type="term" value="F:deoxyhypusine synthase activity"/>
    <property type="evidence" value="ECO:0007669"/>
    <property type="project" value="TreeGrafter"/>
</dbReference>
<dbReference type="PANTHER" id="PTHR11703:SF0">
    <property type="entry name" value="DEOXYHYPUSINE SYNTHASE"/>
    <property type="match status" value="1"/>
</dbReference>
<dbReference type="Proteomes" id="UP000267096">
    <property type="component" value="Unassembled WGS sequence"/>
</dbReference>